<dbReference type="GO" id="GO:0003700">
    <property type="term" value="F:DNA-binding transcription factor activity"/>
    <property type="evidence" value="ECO:0007669"/>
    <property type="project" value="InterPro"/>
</dbReference>
<dbReference type="Pfam" id="PF03466">
    <property type="entry name" value="LysR_substrate"/>
    <property type="match status" value="1"/>
</dbReference>
<name>A0A9C7QTQ0_9GAMM</name>
<dbReference type="CDD" id="cd08432">
    <property type="entry name" value="PBP2_GcdR_TrpI_HvrB_AmpR_like"/>
    <property type="match status" value="1"/>
</dbReference>
<gene>
    <name evidence="6" type="ORF">DHV72_08945</name>
</gene>
<comment type="similarity">
    <text evidence="1">Belongs to the LysR transcriptional regulatory family.</text>
</comment>
<protein>
    <submittedName>
        <fullName evidence="6">LysR family transcriptional regulator</fullName>
    </submittedName>
</protein>
<dbReference type="GO" id="GO:0043565">
    <property type="term" value="F:sequence-specific DNA binding"/>
    <property type="evidence" value="ECO:0007669"/>
    <property type="project" value="TreeGrafter"/>
</dbReference>
<dbReference type="SUPFAM" id="SSF46785">
    <property type="entry name" value="Winged helix' DNA-binding domain"/>
    <property type="match status" value="1"/>
</dbReference>
<dbReference type="InterPro" id="IPR000847">
    <property type="entry name" value="LysR_HTH_N"/>
</dbReference>
<dbReference type="InterPro" id="IPR036388">
    <property type="entry name" value="WH-like_DNA-bd_sf"/>
</dbReference>
<evidence type="ECO:0000256" key="3">
    <source>
        <dbReference type="ARBA" id="ARBA00023125"/>
    </source>
</evidence>
<evidence type="ECO:0000313" key="7">
    <source>
        <dbReference type="Proteomes" id="UP000262210"/>
    </source>
</evidence>
<evidence type="ECO:0000313" key="6">
    <source>
        <dbReference type="EMBL" id="HCK00141.1"/>
    </source>
</evidence>
<dbReference type="RefSeq" id="WP_278430985.1">
    <property type="nucleotide sequence ID" value="NZ_DPSM01000015.1"/>
</dbReference>
<dbReference type="PRINTS" id="PR00039">
    <property type="entry name" value="HTHLYSR"/>
</dbReference>
<evidence type="ECO:0000259" key="5">
    <source>
        <dbReference type="PROSITE" id="PS50931"/>
    </source>
</evidence>
<dbReference type="InterPro" id="IPR036390">
    <property type="entry name" value="WH_DNA-bd_sf"/>
</dbReference>
<dbReference type="Gene3D" id="1.10.10.10">
    <property type="entry name" value="Winged helix-like DNA-binding domain superfamily/Winged helix DNA-binding domain"/>
    <property type="match status" value="1"/>
</dbReference>
<proteinExistence type="inferred from homology"/>
<sequence>MSSERIPLHLLPTFVVAARLENLRATAQQVHLTHGAISQQIQQLEQAIGCPLFERQGRGLRLNAAGRELLAVAEPALLALQQGIGRVRRLAQNQALRISVLPSFAHYWLMPRLPSFHATYADIALDIDASLAVQDLSRKGFDAAIRLGNGQWADMQAQRIASGEVVPVATPALAQQWQTAFDNGAPGMPLLEHDVTPWRSWFVAHQHMACERPLALFNDAGLLIRAAEQGFGIALVKKRLVSDVLAEGRLVALAPAQRLDQVDFYLVWPQTAGLTPAVEALLHWLQHQLTGS</sequence>
<keyword evidence="2" id="KW-0805">Transcription regulation</keyword>
<keyword evidence="4" id="KW-0804">Transcription</keyword>
<dbReference type="InterPro" id="IPR005119">
    <property type="entry name" value="LysR_subst-bd"/>
</dbReference>
<reference evidence="6 7" key="1">
    <citation type="journal article" date="2018" name="Nat. Biotechnol.">
        <title>A standardized bacterial taxonomy based on genome phylogeny substantially revises the tree of life.</title>
        <authorList>
            <person name="Parks D.H."/>
            <person name="Chuvochina M."/>
            <person name="Waite D.W."/>
            <person name="Rinke C."/>
            <person name="Skarshewski A."/>
            <person name="Chaumeil P.A."/>
            <person name="Hugenholtz P."/>
        </authorList>
    </citation>
    <scope>NUCLEOTIDE SEQUENCE [LARGE SCALE GENOMIC DNA]</scope>
    <source>
        <strain evidence="6">UBA11264</strain>
    </source>
</reference>
<dbReference type="EMBL" id="DPSM01000015">
    <property type="protein sequence ID" value="HCK00141.1"/>
    <property type="molecule type" value="Genomic_DNA"/>
</dbReference>
<accession>A0A9C7QTQ0</accession>
<dbReference type="PANTHER" id="PTHR30537:SF79">
    <property type="entry name" value="TRANSCRIPTIONAL REGULATOR-RELATED"/>
    <property type="match status" value="1"/>
</dbReference>
<dbReference type="GO" id="GO:0006351">
    <property type="term" value="P:DNA-templated transcription"/>
    <property type="evidence" value="ECO:0007669"/>
    <property type="project" value="TreeGrafter"/>
</dbReference>
<evidence type="ECO:0000256" key="1">
    <source>
        <dbReference type="ARBA" id="ARBA00009437"/>
    </source>
</evidence>
<evidence type="ECO:0000256" key="2">
    <source>
        <dbReference type="ARBA" id="ARBA00023015"/>
    </source>
</evidence>
<comment type="caution">
    <text evidence="6">The sequence shown here is derived from an EMBL/GenBank/DDBJ whole genome shotgun (WGS) entry which is preliminary data.</text>
</comment>
<keyword evidence="3" id="KW-0238">DNA-binding</keyword>
<organism evidence="6 7">
    <name type="scientific">Serratia grimesii</name>
    <dbReference type="NCBI Taxonomy" id="82995"/>
    <lineage>
        <taxon>Bacteria</taxon>
        <taxon>Pseudomonadati</taxon>
        <taxon>Pseudomonadota</taxon>
        <taxon>Gammaproteobacteria</taxon>
        <taxon>Enterobacterales</taxon>
        <taxon>Yersiniaceae</taxon>
        <taxon>Serratia</taxon>
    </lineage>
</organism>
<dbReference type="PROSITE" id="PS50931">
    <property type="entry name" value="HTH_LYSR"/>
    <property type="match status" value="1"/>
</dbReference>
<dbReference type="InterPro" id="IPR058163">
    <property type="entry name" value="LysR-type_TF_proteobact-type"/>
</dbReference>
<dbReference type="SUPFAM" id="SSF53850">
    <property type="entry name" value="Periplasmic binding protein-like II"/>
    <property type="match status" value="1"/>
</dbReference>
<dbReference type="Proteomes" id="UP000262210">
    <property type="component" value="Unassembled WGS sequence"/>
</dbReference>
<dbReference type="Gene3D" id="3.40.190.10">
    <property type="entry name" value="Periplasmic binding protein-like II"/>
    <property type="match status" value="2"/>
</dbReference>
<dbReference type="Pfam" id="PF00126">
    <property type="entry name" value="HTH_1"/>
    <property type="match status" value="1"/>
</dbReference>
<dbReference type="PANTHER" id="PTHR30537">
    <property type="entry name" value="HTH-TYPE TRANSCRIPTIONAL REGULATOR"/>
    <property type="match status" value="1"/>
</dbReference>
<evidence type="ECO:0000256" key="4">
    <source>
        <dbReference type="ARBA" id="ARBA00023163"/>
    </source>
</evidence>
<dbReference type="AlphaFoldDB" id="A0A9C7QTQ0"/>
<feature type="domain" description="HTH lysR-type" evidence="5">
    <location>
        <begin position="6"/>
        <end position="63"/>
    </location>
</feature>